<keyword evidence="5" id="KW-0472">Membrane</keyword>
<accession>A0A2G5CWU0</accession>
<dbReference type="Pfam" id="PF08244">
    <property type="entry name" value="Glyco_hydro_32C"/>
    <property type="match status" value="1"/>
</dbReference>
<reference evidence="8 9" key="1">
    <citation type="submission" date="2017-09" db="EMBL/GenBank/DDBJ databases">
        <title>WGS assembly of Aquilegia coerulea Goldsmith.</title>
        <authorList>
            <person name="Hodges S."/>
            <person name="Kramer E."/>
            <person name="Nordborg M."/>
            <person name="Tomkins J."/>
            <person name="Borevitz J."/>
            <person name="Derieg N."/>
            <person name="Yan J."/>
            <person name="Mihaltcheva S."/>
            <person name="Hayes R.D."/>
            <person name="Rokhsar D."/>
        </authorList>
    </citation>
    <scope>NUCLEOTIDE SEQUENCE [LARGE SCALE GENOMIC DNA]</scope>
    <source>
        <strain evidence="9">cv. Goldsmith</strain>
    </source>
</reference>
<name>A0A2G5CWU0_AQUCA</name>
<protein>
    <recommendedName>
        <fullName evidence="10">Beta-fructofuranosidase</fullName>
    </recommendedName>
</protein>
<keyword evidence="2 4" id="KW-0378">Hydrolase</keyword>
<evidence type="ECO:0000256" key="5">
    <source>
        <dbReference type="SAM" id="Phobius"/>
    </source>
</evidence>
<dbReference type="STRING" id="218851.A0A2G5CWU0"/>
<dbReference type="Gene3D" id="2.115.10.20">
    <property type="entry name" value="Glycosyl hydrolase domain, family 43"/>
    <property type="match status" value="1"/>
</dbReference>
<keyword evidence="5" id="KW-0812">Transmembrane</keyword>
<keyword evidence="9" id="KW-1185">Reference proteome</keyword>
<dbReference type="SUPFAM" id="SSF49899">
    <property type="entry name" value="Concanavalin A-like lectins/glucanases"/>
    <property type="match status" value="1"/>
</dbReference>
<dbReference type="SMART" id="SM00640">
    <property type="entry name" value="Glyco_32"/>
    <property type="match status" value="1"/>
</dbReference>
<gene>
    <name evidence="8" type="ORF">AQUCO_03500232v1</name>
</gene>
<dbReference type="Gene3D" id="2.60.120.560">
    <property type="entry name" value="Exo-inulinase, domain 1"/>
    <property type="match status" value="1"/>
</dbReference>
<dbReference type="InterPro" id="IPR023296">
    <property type="entry name" value="Glyco_hydro_beta-prop_sf"/>
</dbReference>
<feature type="transmembrane region" description="Helical" evidence="5">
    <location>
        <begin position="15"/>
        <end position="37"/>
    </location>
</feature>
<feature type="domain" description="Glycosyl hydrolase family 32 C-terminal" evidence="7">
    <location>
        <begin position="473"/>
        <end position="666"/>
    </location>
</feature>
<proteinExistence type="inferred from homology"/>
<dbReference type="InterPro" id="IPR013320">
    <property type="entry name" value="ConA-like_dom_sf"/>
</dbReference>
<evidence type="ECO:0008006" key="10">
    <source>
        <dbReference type="Google" id="ProtNLM"/>
    </source>
</evidence>
<dbReference type="EMBL" id="KZ305052">
    <property type="protein sequence ID" value="PIA35731.1"/>
    <property type="molecule type" value="Genomic_DNA"/>
</dbReference>
<dbReference type="Pfam" id="PF00251">
    <property type="entry name" value="Glyco_hydro_32N"/>
    <property type="match status" value="1"/>
</dbReference>
<dbReference type="InterPro" id="IPR013189">
    <property type="entry name" value="Glyco_hydro_32_C"/>
</dbReference>
<evidence type="ECO:0000256" key="4">
    <source>
        <dbReference type="RuleBase" id="RU362110"/>
    </source>
</evidence>
<evidence type="ECO:0000256" key="3">
    <source>
        <dbReference type="ARBA" id="ARBA00023295"/>
    </source>
</evidence>
<dbReference type="FunCoup" id="A0A2G5CWU0">
    <property type="interactions" value="582"/>
</dbReference>
<evidence type="ECO:0000256" key="1">
    <source>
        <dbReference type="ARBA" id="ARBA00009902"/>
    </source>
</evidence>
<evidence type="ECO:0000256" key="2">
    <source>
        <dbReference type="ARBA" id="ARBA00022801"/>
    </source>
</evidence>
<dbReference type="InterPro" id="IPR050551">
    <property type="entry name" value="Fructan_Metab_Enzymes"/>
</dbReference>
<comment type="similarity">
    <text evidence="1 4">Belongs to the glycosyl hydrolase 32 family.</text>
</comment>
<keyword evidence="5" id="KW-1133">Transmembrane helix</keyword>
<evidence type="ECO:0000313" key="8">
    <source>
        <dbReference type="EMBL" id="PIA35731.1"/>
    </source>
</evidence>
<dbReference type="GO" id="GO:0004553">
    <property type="term" value="F:hydrolase activity, hydrolyzing O-glycosyl compounds"/>
    <property type="evidence" value="ECO:0007669"/>
    <property type="project" value="InterPro"/>
</dbReference>
<dbReference type="CDD" id="cd18624">
    <property type="entry name" value="GH32_Fruct1-like"/>
    <property type="match status" value="1"/>
</dbReference>
<evidence type="ECO:0000259" key="7">
    <source>
        <dbReference type="Pfam" id="PF08244"/>
    </source>
</evidence>
<dbReference type="InterPro" id="IPR013148">
    <property type="entry name" value="Glyco_hydro_32_N"/>
</dbReference>
<keyword evidence="3 4" id="KW-0326">Glycosidase</keyword>
<sequence>MVHGPWMAVKILPKLFHALSLNCQLLFLPLKLILIISHYPNLHHLYMDNSIKDDVEDANCNTPLLDQTTRKNNYYKSSSRSVLLIFAGVVLVLCIVSMVLMVNHNNHTSESDVHHIQPKLETVESQGVVSERDDSEKDDEVRLLSSQPFGFHFRPHKYLMTDPSGPMFYKGWYHLFFQHNVNAAVWGIFVWGHAVSRDLINWLYLPPALEPDKWYDLIGVWTGSATILPNGSIVMLYTGGTKDSVQTIALAYPADLSDPLLINWVKHSGNPLLFPPAGIGPMQFRDPSTAWLTPNGTWRMAIGTKYNTTGISFVFETKDFTKFTLLDELLHQVQGTGIWECIDLYPVSLTDMNGLDTSVNGPQVKHILKVSLEEQQGDFYGIGNYDVIKDIWTPDDPEVDVGFGLRYDYGRFYASKSFYDHNKLRRVLWGFSRECDTEDADVKKGWASLQVVPREIIFDNKTKTNLLLWPVEELESLRTNGKEFNKVKLTAGSIVPLDVGTTAQLDITADFEIDNNALEGVMDADVGYNCTTSNGAYERSALGPFGLLVLANDGLSEQTAVYFYIAKGTDGYLKTFFCSDQSRSSQATDVREKLIYGTTVPVLKNEKFSMRILVDHSIVEAFAQGGRSAITSRVYPTEAVAGAARVFLFNNATGAAVTATSVKVWEMESATMKTYSA</sequence>
<dbReference type="FunFam" id="2.60.120.560:FF:000002">
    <property type="entry name" value="Beta-fructofuranosidase, insoluble isoenzyme CWINV1"/>
    <property type="match status" value="1"/>
</dbReference>
<evidence type="ECO:0000259" key="6">
    <source>
        <dbReference type="Pfam" id="PF00251"/>
    </source>
</evidence>
<dbReference type="AlphaFoldDB" id="A0A2G5CWU0"/>
<dbReference type="InterPro" id="IPR001362">
    <property type="entry name" value="Glyco_hydro_32"/>
</dbReference>
<dbReference type="SUPFAM" id="SSF75005">
    <property type="entry name" value="Arabinanase/levansucrase/invertase"/>
    <property type="match status" value="1"/>
</dbReference>
<dbReference type="GO" id="GO:0005975">
    <property type="term" value="P:carbohydrate metabolic process"/>
    <property type="evidence" value="ECO:0007669"/>
    <property type="project" value="InterPro"/>
</dbReference>
<dbReference type="PANTHER" id="PTHR31953">
    <property type="entry name" value="BETA-FRUCTOFURANOSIDASE, INSOLUBLE ISOENZYME CWINV1-RELATED"/>
    <property type="match status" value="1"/>
</dbReference>
<organism evidence="8 9">
    <name type="scientific">Aquilegia coerulea</name>
    <name type="common">Rocky mountain columbine</name>
    <dbReference type="NCBI Taxonomy" id="218851"/>
    <lineage>
        <taxon>Eukaryota</taxon>
        <taxon>Viridiplantae</taxon>
        <taxon>Streptophyta</taxon>
        <taxon>Embryophyta</taxon>
        <taxon>Tracheophyta</taxon>
        <taxon>Spermatophyta</taxon>
        <taxon>Magnoliopsida</taxon>
        <taxon>Ranunculales</taxon>
        <taxon>Ranunculaceae</taxon>
        <taxon>Thalictroideae</taxon>
        <taxon>Aquilegia</taxon>
    </lineage>
</organism>
<dbReference type="OrthoDB" id="202537at2759"/>
<feature type="transmembrane region" description="Helical" evidence="5">
    <location>
        <begin position="81"/>
        <end position="102"/>
    </location>
</feature>
<evidence type="ECO:0000313" key="9">
    <source>
        <dbReference type="Proteomes" id="UP000230069"/>
    </source>
</evidence>
<dbReference type="InParanoid" id="A0A2G5CWU0"/>
<dbReference type="Proteomes" id="UP000230069">
    <property type="component" value="Unassembled WGS sequence"/>
</dbReference>
<feature type="domain" description="Glycosyl hydrolase family 32 N-terminal" evidence="6">
    <location>
        <begin position="152"/>
        <end position="470"/>
    </location>
</feature>